<gene>
    <name evidence="1" type="ORF">TWF102_000027</name>
</gene>
<comment type="caution">
    <text evidence="1">The sequence shown here is derived from an EMBL/GenBank/DDBJ whole genome shotgun (WGS) entry which is preliminary data.</text>
</comment>
<evidence type="ECO:0000313" key="1">
    <source>
        <dbReference type="EMBL" id="KAF3113364.1"/>
    </source>
</evidence>
<organism evidence="1 2">
    <name type="scientific">Orbilia oligospora</name>
    <name type="common">Nematode-trapping fungus</name>
    <name type="synonym">Arthrobotrys oligospora</name>
    <dbReference type="NCBI Taxonomy" id="2813651"/>
    <lineage>
        <taxon>Eukaryota</taxon>
        <taxon>Fungi</taxon>
        <taxon>Dikarya</taxon>
        <taxon>Ascomycota</taxon>
        <taxon>Pezizomycotina</taxon>
        <taxon>Orbiliomycetes</taxon>
        <taxon>Orbiliales</taxon>
        <taxon>Orbiliaceae</taxon>
        <taxon>Orbilia</taxon>
    </lineage>
</organism>
<dbReference type="AlphaFoldDB" id="A0A7C8JLR9"/>
<dbReference type="Proteomes" id="UP000475325">
    <property type="component" value="Unassembled WGS sequence"/>
</dbReference>
<protein>
    <submittedName>
        <fullName evidence="1">Uncharacterized protein</fullName>
    </submittedName>
</protein>
<reference evidence="1 2" key="1">
    <citation type="submission" date="2019-06" db="EMBL/GenBank/DDBJ databases">
        <authorList>
            <person name="Palmer J.M."/>
        </authorList>
    </citation>
    <scope>NUCLEOTIDE SEQUENCE [LARGE SCALE GENOMIC DNA]</scope>
    <source>
        <strain evidence="1 2">TWF102</strain>
    </source>
</reference>
<dbReference type="EMBL" id="WIQW01000001">
    <property type="protein sequence ID" value="KAF3113364.1"/>
    <property type="molecule type" value="Genomic_DNA"/>
</dbReference>
<sequence>MANIHKETPTKLLQSGVCVYGVNQFRHRAPLGKGIQYLPADIQVATIRQLYYDCASIHFVVYGMKWDLAMASKSTGIESYRFIPCYVWVGASTENVLEKGSHSQLVSLTSAEAVEMGRLEAEYALCQVLDKCLVSCGEGYFCLPGPDGATHPASIELAPRMRLIFDGENAYAFYNMILIPKALRRGITSIYFSSNNTSDERCYLNSGETSTESCLQNVPFWENVGVLYEPEKPERPLLKYALIYRPEIIKEIFPSLKCMAIAANEDGKIEKSPLYVGFSLLFDGLERLEIVFQSPSTDQFRRNKLWEDLRTINLCRYTADAGGQFDLVCPTYDGGPGALKLRNSTGHIDSVSLLLEKVGEEELDARGRHKRSACLQGGPEVVLEEFEVWAWKVVRLPVFSCLPLVSGRPPPAPETQILVQNEIVL</sequence>
<name>A0A7C8JLR9_ORBOL</name>
<proteinExistence type="predicted"/>
<accession>A0A7C8JLR9</accession>
<evidence type="ECO:0000313" key="2">
    <source>
        <dbReference type="Proteomes" id="UP000475325"/>
    </source>
</evidence>